<evidence type="ECO:0008006" key="5">
    <source>
        <dbReference type="Google" id="ProtNLM"/>
    </source>
</evidence>
<keyword evidence="1" id="KW-0812">Transmembrane</keyword>
<dbReference type="Proteomes" id="UP000694564">
    <property type="component" value="Chromosome 11"/>
</dbReference>
<dbReference type="GeneTree" id="ENSGT00970000193677"/>
<dbReference type="PANTHER" id="PTHR10424">
    <property type="entry name" value="VIRAL ENVELOPE PROTEIN"/>
    <property type="match status" value="1"/>
</dbReference>
<reference evidence="3" key="2">
    <citation type="submission" date="2025-09" db="UniProtKB">
        <authorList>
            <consortium name="Ensembl"/>
        </authorList>
    </citation>
    <scope>IDENTIFICATION</scope>
</reference>
<evidence type="ECO:0000313" key="4">
    <source>
        <dbReference type="Proteomes" id="UP000694564"/>
    </source>
</evidence>
<reference evidence="3" key="1">
    <citation type="submission" date="2025-08" db="UniProtKB">
        <authorList>
            <consortium name="Ensembl"/>
        </authorList>
    </citation>
    <scope>IDENTIFICATION</scope>
</reference>
<dbReference type="Pfam" id="PF00429">
    <property type="entry name" value="TLV_coat"/>
    <property type="match status" value="1"/>
</dbReference>
<keyword evidence="1" id="KW-1133">Transmembrane helix</keyword>
<dbReference type="InterPro" id="IPR018154">
    <property type="entry name" value="TLV/ENV_coat_polyprotein"/>
</dbReference>
<evidence type="ECO:0000313" key="3">
    <source>
        <dbReference type="Ensembl" id="ENSSVLP00005010210.1"/>
    </source>
</evidence>
<keyword evidence="4" id="KW-1185">Reference proteome</keyword>
<keyword evidence="2" id="KW-0732">Signal</keyword>
<accession>A0A8D2CPC5</accession>
<feature type="signal peptide" evidence="2">
    <location>
        <begin position="1"/>
        <end position="18"/>
    </location>
</feature>
<dbReference type="OrthoDB" id="9612468at2759"/>
<dbReference type="Ensembl" id="ENSSVLT00005011298.1">
    <property type="protein sequence ID" value="ENSSVLP00005010210.1"/>
    <property type="gene ID" value="ENSSVLG00005008161.1"/>
</dbReference>
<keyword evidence="1" id="KW-0472">Membrane</keyword>
<sequence length="472" mass="54019">MVICKLFFLSFFIIISRSTETNSFLNWAQQYATKLQKDNCWICGLLPLSSTSGLPWWVSPLQGDDWTNLQSLILEQKKEKPSLQTATHANVSLWPINETLSLPGHKKAFTLEQTNVQISTAIKTHAGPFTSNSPPLPPICHRYKDGYYQVWDGNLWLTPTIGHLNQKAPICWEQHNHTYDIWPNSTRELGWTPESQCQQIVILQANDWFGTDWLYRPEISWPAPNGTQWICGTNLWPWLPPGWIGICTIGYPWMQGRWTPSIEQPANLPNLKHRWGRSVFRWYDHLASMFIPQIGLEDVMWHVETLNNYTQTALHDVEESISLLNTEVTLMRKAVLQNRMALDILTAAQGGTCAIVRTECCVYIPDNSGNVTDILKNLHSQIEAMSSPDPSWEQILSSWFSGTSWWRTLLVSVIIIILIGVFLCCGIYCCINLIPVLITSCFSYRPPISQMTLQPIIPQPDFYRGPLDRPDF</sequence>
<dbReference type="Gene3D" id="1.10.287.210">
    <property type="match status" value="1"/>
</dbReference>
<feature type="transmembrane region" description="Helical" evidence="1">
    <location>
        <begin position="405"/>
        <end position="438"/>
    </location>
</feature>
<proteinExistence type="predicted"/>
<organism evidence="3 4">
    <name type="scientific">Sciurus vulgaris</name>
    <name type="common">Eurasian red squirrel</name>
    <dbReference type="NCBI Taxonomy" id="55149"/>
    <lineage>
        <taxon>Eukaryota</taxon>
        <taxon>Metazoa</taxon>
        <taxon>Chordata</taxon>
        <taxon>Craniata</taxon>
        <taxon>Vertebrata</taxon>
        <taxon>Euteleostomi</taxon>
        <taxon>Mammalia</taxon>
        <taxon>Eutheria</taxon>
        <taxon>Euarchontoglires</taxon>
        <taxon>Glires</taxon>
        <taxon>Rodentia</taxon>
        <taxon>Sciuromorpha</taxon>
        <taxon>Sciuridae</taxon>
        <taxon>Sciurinae</taxon>
        <taxon>Sciurini</taxon>
        <taxon>Sciurus</taxon>
    </lineage>
</organism>
<evidence type="ECO:0000256" key="1">
    <source>
        <dbReference type="SAM" id="Phobius"/>
    </source>
</evidence>
<feature type="chain" id="PRO_5034573947" description="Envelope protein syncytin-Car1" evidence="2">
    <location>
        <begin position="19"/>
        <end position="472"/>
    </location>
</feature>
<dbReference type="SUPFAM" id="SSF58069">
    <property type="entry name" value="Virus ectodomain"/>
    <property type="match status" value="1"/>
</dbReference>
<evidence type="ECO:0000256" key="2">
    <source>
        <dbReference type="SAM" id="SignalP"/>
    </source>
</evidence>
<protein>
    <recommendedName>
        <fullName evidence="5">Envelope protein syncytin-Car1</fullName>
    </recommendedName>
</protein>
<name>A0A8D2CPC5_SCIVU</name>
<dbReference type="AlphaFoldDB" id="A0A8D2CPC5"/>
<dbReference type="PANTHER" id="PTHR10424:SF8">
    <property type="entry name" value="ENDOGENOUS RETROVIRUS GROUP PABLB MEMBER 1 ENV POLYPROTEIN"/>
    <property type="match status" value="1"/>
</dbReference>